<dbReference type="GO" id="GO:0020037">
    <property type="term" value="F:heme binding"/>
    <property type="evidence" value="ECO:0007669"/>
    <property type="project" value="InterPro"/>
</dbReference>
<organism evidence="2 3">
    <name type="scientific">Coffea canephora</name>
    <name type="common">Robusta coffee</name>
    <dbReference type="NCBI Taxonomy" id="49390"/>
    <lineage>
        <taxon>Eukaryota</taxon>
        <taxon>Viridiplantae</taxon>
        <taxon>Streptophyta</taxon>
        <taxon>Embryophyta</taxon>
        <taxon>Tracheophyta</taxon>
        <taxon>Spermatophyta</taxon>
        <taxon>Magnoliopsida</taxon>
        <taxon>eudicotyledons</taxon>
        <taxon>Gunneridae</taxon>
        <taxon>Pentapetalae</taxon>
        <taxon>asterids</taxon>
        <taxon>lamiids</taxon>
        <taxon>Gentianales</taxon>
        <taxon>Rubiaceae</taxon>
        <taxon>Ixoroideae</taxon>
        <taxon>Gardenieae complex</taxon>
        <taxon>Bertiereae - Coffeeae clade</taxon>
        <taxon>Coffeeae</taxon>
        <taxon>Coffea</taxon>
    </lineage>
</organism>
<proteinExistence type="predicted"/>
<dbReference type="GO" id="GO:0004497">
    <property type="term" value="F:monooxygenase activity"/>
    <property type="evidence" value="ECO:0007669"/>
    <property type="project" value="InterPro"/>
</dbReference>
<dbReference type="Gene3D" id="1.10.630.10">
    <property type="entry name" value="Cytochrome P450"/>
    <property type="match status" value="1"/>
</dbReference>
<protein>
    <submittedName>
        <fullName evidence="2">DH200=94 genomic scaffold, scaffold_13227</fullName>
    </submittedName>
</protein>
<dbReference type="Proteomes" id="UP000295252">
    <property type="component" value="Unassembled WGS sequence"/>
</dbReference>
<name>A0A068VRC2_COFCA</name>
<dbReference type="OrthoDB" id="2789670at2759"/>
<evidence type="ECO:0000313" key="3">
    <source>
        <dbReference type="Proteomes" id="UP000295252"/>
    </source>
</evidence>
<dbReference type="PhylomeDB" id="A0A068VRC2"/>
<gene>
    <name evidence="2" type="ORF">GSCOC_T00007477001</name>
</gene>
<dbReference type="AlphaFoldDB" id="A0A068VRC2"/>
<feature type="region of interest" description="Disordered" evidence="1">
    <location>
        <begin position="24"/>
        <end position="51"/>
    </location>
</feature>
<sequence length="199" mass="22277">KNTLKTQGYHFHSVEVYSQIAAPTTGQPIAPPPPPRLPLKRPRSISPPPRLPFMGPFKDRLDYFYNEGKDEYVKSRVQKYQSTVSKTNMPPGPFISSNPNVIVLLDGKSFPVLFDVSKVEKKDLFTGSFMPSTELTGSYHILSYLDPKVFLLLTLKSGKLIASFTFDAGTTSSRSSRRATPSYLTASSRNCHQWQSQSQ</sequence>
<reference evidence="3" key="1">
    <citation type="journal article" date="2014" name="Science">
        <title>The coffee genome provides insight into the convergent evolution of caffeine biosynthesis.</title>
        <authorList>
            <person name="Denoeud F."/>
            <person name="Carretero-Paulet L."/>
            <person name="Dereeper A."/>
            <person name="Droc G."/>
            <person name="Guyot R."/>
            <person name="Pietrella M."/>
            <person name="Zheng C."/>
            <person name="Alberti A."/>
            <person name="Anthony F."/>
            <person name="Aprea G."/>
            <person name="Aury J.M."/>
            <person name="Bento P."/>
            <person name="Bernard M."/>
            <person name="Bocs S."/>
            <person name="Campa C."/>
            <person name="Cenci A."/>
            <person name="Combes M.C."/>
            <person name="Crouzillat D."/>
            <person name="Da Silva C."/>
            <person name="Daddiego L."/>
            <person name="De Bellis F."/>
            <person name="Dussert S."/>
            <person name="Garsmeur O."/>
            <person name="Gayraud T."/>
            <person name="Guignon V."/>
            <person name="Jahn K."/>
            <person name="Jamilloux V."/>
            <person name="Joet T."/>
            <person name="Labadie K."/>
            <person name="Lan T."/>
            <person name="Leclercq J."/>
            <person name="Lepelley M."/>
            <person name="Leroy T."/>
            <person name="Li L.T."/>
            <person name="Librado P."/>
            <person name="Lopez L."/>
            <person name="Munoz A."/>
            <person name="Noel B."/>
            <person name="Pallavicini A."/>
            <person name="Perrotta G."/>
            <person name="Poncet V."/>
            <person name="Pot D."/>
            <person name="Priyono X."/>
            <person name="Rigoreau M."/>
            <person name="Rouard M."/>
            <person name="Rozas J."/>
            <person name="Tranchant-Dubreuil C."/>
            <person name="VanBuren R."/>
            <person name="Zhang Q."/>
            <person name="Andrade A.C."/>
            <person name="Argout X."/>
            <person name="Bertrand B."/>
            <person name="de Kochko A."/>
            <person name="Graziosi G."/>
            <person name="Henry R.J."/>
            <person name="Jayarama X."/>
            <person name="Ming R."/>
            <person name="Nagai C."/>
            <person name="Rounsley S."/>
            <person name="Sankoff D."/>
            <person name="Giuliano G."/>
            <person name="Albert V.A."/>
            <person name="Wincker P."/>
            <person name="Lashermes P."/>
        </authorList>
    </citation>
    <scope>NUCLEOTIDE SEQUENCE [LARGE SCALE GENOMIC DNA]</scope>
    <source>
        <strain evidence="3">cv. DH200-94</strain>
    </source>
</reference>
<dbReference type="EMBL" id="HG752311">
    <property type="protein sequence ID" value="CDP22273.1"/>
    <property type="molecule type" value="Genomic_DNA"/>
</dbReference>
<dbReference type="InParanoid" id="A0A068VRC2"/>
<evidence type="ECO:0000313" key="2">
    <source>
        <dbReference type="EMBL" id="CDP22273.1"/>
    </source>
</evidence>
<accession>A0A068VRC2</accession>
<dbReference type="Gramene" id="CDP22273">
    <property type="protein sequence ID" value="CDP22273"/>
    <property type="gene ID" value="GSCOC_T00007477001"/>
</dbReference>
<dbReference type="GO" id="GO:0016705">
    <property type="term" value="F:oxidoreductase activity, acting on paired donors, with incorporation or reduction of molecular oxygen"/>
    <property type="evidence" value="ECO:0007669"/>
    <property type="project" value="InterPro"/>
</dbReference>
<keyword evidence="3" id="KW-1185">Reference proteome</keyword>
<dbReference type="STRING" id="49390.A0A068VRC2"/>
<dbReference type="GO" id="GO:0005506">
    <property type="term" value="F:iron ion binding"/>
    <property type="evidence" value="ECO:0007669"/>
    <property type="project" value="InterPro"/>
</dbReference>
<dbReference type="InterPro" id="IPR036396">
    <property type="entry name" value="Cyt_P450_sf"/>
</dbReference>
<feature type="non-terminal residue" evidence="2">
    <location>
        <position position="1"/>
    </location>
</feature>
<evidence type="ECO:0000256" key="1">
    <source>
        <dbReference type="SAM" id="MobiDB-lite"/>
    </source>
</evidence>